<accession>A0A383CG57</accession>
<name>A0A383CG57_9ZZZZ</name>
<dbReference type="EMBL" id="UINC01208518">
    <property type="protein sequence ID" value="SVE31090.1"/>
    <property type="molecule type" value="Genomic_DNA"/>
</dbReference>
<protein>
    <submittedName>
        <fullName evidence="1">Uncharacterized protein</fullName>
    </submittedName>
</protein>
<evidence type="ECO:0000313" key="1">
    <source>
        <dbReference type="EMBL" id="SVE31090.1"/>
    </source>
</evidence>
<feature type="non-terminal residue" evidence="1">
    <location>
        <position position="1"/>
    </location>
</feature>
<sequence>YLWNFLTGMAVKHNIPMQAAA</sequence>
<reference evidence="1" key="1">
    <citation type="submission" date="2018-05" db="EMBL/GenBank/DDBJ databases">
        <authorList>
            <person name="Lanie J.A."/>
            <person name="Ng W.-L."/>
            <person name="Kazmierczak K.M."/>
            <person name="Andrzejewski T.M."/>
            <person name="Davidsen T.M."/>
            <person name="Wayne K.J."/>
            <person name="Tettelin H."/>
            <person name="Glass J.I."/>
            <person name="Rusch D."/>
            <person name="Podicherti R."/>
            <person name="Tsui H.-C.T."/>
            <person name="Winkler M.E."/>
        </authorList>
    </citation>
    <scope>NUCLEOTIDE SEQUENCE</scope>
</reference>
<organism evidence="1">
    <name type="scientific">marine metagenome</name>
    <dbReference type="NCBI Taxonomy" id="408172"/>
    <lineage>
        <taxon>unclassified sequences</taxon>
        <taxon>metagenomes</taxon>
        <taxon>ecological metagenomes</taxon>
    </lineage>
</organism>
<dbReference type="AlphaFoldDB" id="A0A383CG57"/>
<proteinExistence type="predicted"/>
<gene>
    <name evidence="1" type="ORF">METZ01_LOCUS483944</name>
</gene>